<reference evidence="1" key="1">
    <citation type="submission" date="2020-01" db="EMBL/GenBank/DDBJ databases">
        <authorList>
            <person name="Meier V. D."/>
            <person name="Meier V D."/>
        </authorList>
    </citation>
    <scope>NUCLEOTIDE SEQUENCE</scope>
    <source>
        <strain evidence="1">HLG_WM_MAG_03</strain>
    </source>
</reference>
<evidence type="ECO:0000313" key="1">
    <source>
        <dbReference type="EMBL" id="CAA6814088.1"/>
    </source>
</evidence>
<name>A0A6S6TGQ4_9BACT</name>
<protein>
    <recommendedName>
        <fullName evidence="2">HNH nuclease domain-containing protein</fullName>
    </recommendedName>
</protein>
<dbReference type="Gene3D" id="1.10.30.50">
    <property type="match status" value="1"/>
</dbReference>
<proteinExistence type="predicted"/>
<dbReference type="EMBL" id="CACVAR010000235">
    <property type="protein sequence ID" value="CAA6814088.1"/>
    <property type="molecule type" value="Genomic_DNA"/>
</dbReference>
<dbReference type="AlphaFoldDB" id="A0A6S6TGQ4"/>
<accession>A0A6S6TGQ4</accession>
<organism evidence="1">
    <name type="scientific">uncultured Sulfurovum sp</name>
    <dbReference type="NCBI Taxonomy" id="269237"/>
    <lineage>
        <taxon>Bacteria</taxon>
        <taxon>Pseudomonadati</taxon>
        <taxon>Campylobacterota</taxon>
        <taxon>Epsilonproteobacteria</taxon>
        <taxon>Campylobacterales</taxon>
        <taxon>Sulfurovaceae</taxon>
        <taxon>Sulfurovum</taxon>
        <taxon>environmental samples</taxon>
    </lineage>
</organism>
<evidence type="ECO:0008006" key="2">
    <source>
        <dbReference type="Google" id="ProtNLM"/>
    </source>
</evidence>
<sequence>MVEIKFNQELFDNHIEIISKSIYNLFLNIEYDGLEEETIECLNYIFENINPILSANTTELKKYIDNFEKKYPNSLKDGVELNKILRNELFEKEYNNWGGRSTYGAYSFVQVLDLKTCPYCNRNYTFVVNDETGKLRPEIDHFHPKSIYPFLAMSFFNLIPSCSICNHTKSNTVKNNLDNPYDINNSNYRFTYTPKNIEFSVVEKEKYNFDSFEIEIRGNKSNIVLFKLKQLYEQHKDIVLELLIKKAYYPQSYIKELSEFGFSQDEVYRYLFSNYNQNDDLHKRPLSKLIRDISDELGLT</sequence>
<gene>
    <name evidence="1" type="ORF">HELGO_WM43896</name>
</gene>